<dbReference type="HOGENOM" id="CLU_022442_0_0_1"/>
<dbReference type="AlphaFoldDB" id="A0A0C2YK17"/>
<accession>A0A0C2YK17</accession>
<evidence type="ECO:0000313" key="1">
    <source>
        <dbReference type="EMBL" id="KIM41387.1"/>
    </source>
</evidence>
<sequence length="544" mass="60509">MLDEDVTRIPNYGIFKLIFYLTSLGRIFGALGQTWCGKYYKEEHWGKSRTPYGSFQRGEDPLGPLFAFQCVPRMQFYVEGDDCASSVSVLVDTLTTMTPLRHASPLPFPVASITLSMTLRLLPRRQPFTLTCSAELESDSSANEMLVTSSPLFYLPSPTSGSATSIDRKTGALMTRAMNGTFQAVFPIGFYTDFGGYLAGNLSILDEIRSQGFNTVHPVPPFDNMTAFNAILDRMEDLGLYLISYQDSESVSAQVKSLKHRKNLLLWYTADEPDGPGDPLTATRAAYDLIHELDGYHPVSIALNCADHFFEDYVSGADIILPDVYMIGNNVTFSTKYNTPCTKDFGCCGCDDCEGRFEDVSKRLDEARNRLRILGWDKTKFIWAVTQAFGGEEFWSRPPTGREWLVQVLLSINHGARGIMPWIDPTPIDIKQYASTLAKLLPDLVPYFFDGEGSFTHITHGTVDVGIWTSGPRALVLATNMDTHASTFPLPYGEIKRGILWLLREGVSLHSTSALAFEPLGSAILILSHSEEVLKTVTLEHDEL</sequence>
<name>A0A0C2YK17_HEBCY</name>
<organism evidence="1 2">
    <name type="scientific">Hebeloma cylindrosporum</name>
    <dbReference type="NCBI Taxonomy" id="76867"/>
    <lineage>
        <taxon>Eukaryota</taxon>
        <taxon>Fungi</taxon>
        <taxon>Dikarya</taxon>
        <taxon>Basidiomycota</taxon>
        <taxon>Agaricomycotina</taxon>
        <taxon>Agaricomycetes</taxon>
        <taxon>Agaricomycetidae</taxon>
        <taxon>Agaricales</taxon>
        <taxon>Agaricineae</taxon>
        <taxon>Hymenogastraceae</taxon>
        <taxon>Hebeloma</taxon>
    </lineage>
</organism>
<dbReference type="Gene3D" id="3.20.20.80">
    <property type="entry name" value="Glycosidases"/>
    <property type="match status" value="1"/>
</dbReference>
<dbReference type="InterPro" id="IPR017853">
    <property type="entry name" value="GH"/>
</dbReference>
<dbReference type="EMBL" id="KN831780">
    <property type="protein sequence ID" value="KIM41387.1"/>
    <property type="molecule type" value="Genomic_DNA"/>
</dbReference>
<reference evidence="2" key="2">
    <citation type="submission" date="2015-01" db="EMBL/GenBank/DDBJ databases">
        <title>Evolutionary Origins and Diversification of the Mycorrhizal Mutualists.</title>
        <authorList>
            <consortium name="DOE Joint Genome Institute"/>
            <consortium name="Mycorrhizal Genomics Consortium"/>
            <person name="Kohler A."/>
            <person name="Kuo A."/>
            <person name="Nagy L.G."/>
            <person name="Floudas D."/>
            <person name="Copeland A."/>
            <person name="Barry K.W."/>
            <person name="Cichocki N."/>
            <person name="Veneault-Fourrey C."/>
            <person name="LaButti K."/>
            <person name="Lindquist E.A."/>
            <person name="Lipzen A."/>
            <person name="Lundell T."/>
            <person name="Morin E."/>
            <person name="Murat C."/>
            <person name="Riley R."/>
            <person name="Ohm R."/>
            <person name="Sun H."/>
            <person name="Tunlid A."/>
            <person name="Henrissat B."/>
            <person name="Grigoriev I.V."/>
            <person name="Hibbett D.S."/>
            <person name="Martin F."/>
        </authorList>
    </citation>
    <scope>NUCLEOTIDE SEQUENCE [LARGE SCALE GENOMIC DNA]</scope>
    <source>
        <strain evidence="2">h7</strain>
    </source>
</reference>
<evidence type="ECO:0000313" key="2">
    <source>
        <dbReference type="Proteomes" id="UP000053424"/>
    </source>
</evidence>
<dbReference type="OrthoDB" id="2338662at2759"/>
<dbReference type="Proteomes" id="UP000053424">
    <property type="component" value="Unassembled WGS sequence"/>
</dbReference>
<gene>
    <name evidence="1" type="ORF">M413DRAFT_27747</name>
</gene>
<dbReference type="STRING" id="686832.A0A0C2YK17"/>
<proteinExistence type="predicted"/>
<dbReference type="SUPFAM" id="SSF51445">
    <property type="entry name" value="(Trans)glycosidases"/>
    <property type="match status" value="1"/>
</dbReference>
<reference evidence="1 2" key="1">
    <citation type="submission" date="2014-04" db="EMBL/GenBank/DDBJ databases">
        <authorList>
            <consortium name="DOE Joint Genome Institute"/>
            <person name="Kuo A."/>
            <person name="Gay G."/>
            <person name="Dore J."/>
            <person name="Kohler A."/>
            <person name="Nagy L.G."/>
            <person name="Floudas D."/>
            <person name="Copeland A."/>
            <person name="Barry K.W."/>
            <person name="Cichocki N."/>
            <person name="Veneault-Fourrey C."/>
            <person name="LaButti K."/>
            <person name="Lindquist E.A."/>
            <person name="Lipzen A."/>
            <person name="Lundell T."/>
            <person name="Morin E."/>
            <person name="Murat C."/>
            <person name="Sun H."/>
            <person name="Tunlid A."/>
            <person name="Henrissat B."/>
            <person name="Grigoriev I.V."/>
            <person name="Hibbett D.S."/>
            <person name="Martin F."/>
            <person name="Nordberg H.P."/>
            <person name="Cantor M.N."/>
            <person name="Hua S.X."/>
        </authorList>
    </citation>
    <scope>NUCLEOTIDE SEQUENCE [LARGE SCALE GENOMIC DNA]</scope>
    <source>
        <strain evidence="2">h7</strain>
    </source>
</reference>
<keyword evidence="2" id="KW-1185">Reference proteome</keyword>
<protein>
    <submittedName>
        <fullName evidence="1">Uncharacterized protein</fullName>
    </submittedName>
</protein>